<proteinExistence type="inferred from homology"/>
<evidence type="ECO:0000259" key="6">
    <source>
        <dbReference type="Pfam" id="PF07980"/>
    </source>
</evidence>
<keyword evidence="4" id="KW-0472">Membrane</keyword>
<evidence type="ECO:0000313" key="10">
    <source>
        <dbReference type="Proteomes" id="UP000283485"/>
    </source>
</evidence>
<gene>
    <name evidence="8" type="ORF">DW653_12760</name>
    <name evidence="7" type="ORF">DXD04_12115</name>
</gene>
<feature type="domain" description="RagB/SusD" evidence="6">
    <location>
        <begin position="279"/>
        <end position="553"/>
    </location>
</feature>
<reference evidence="9 10" key="1">
    <citation type="submission" date="2018-08" db="EMBL/GenBank/DDBJ databases">
        <title>A genome reference for cultivated species of the human gut microbiota.</title>
        <authorList>
            <person name="Zou Y."/>
            <person name="Xue W."/>
            <person name="Luo G."/>
        </authorList>
    </citation>
    <scope>NUCLEOTIDE SEQUENCE [LARGE SCALE GENOMIC DNA]</scope>
    <source>
        <strain evidence="8 10">AM23-23</strain>
        <strain evidence="7 9">TF10-3AC</strain>
    </source>
</reference>
<dbReference type="InterPro" id="IPR011990">
    <property type="entry name" value="TPR-like_helical_dom_sf"/>
</dbReference>
<evidence type="ECO:0000256" key="5">
    <source>
        <dbReference type="ARBA" id="ARBA00023237"/>
    </source>
</evidence>
<name>A0A3E4MUE2_9BACT</name>
<dbReference type="RefSeq" id="WP_117673535.1">
    <property type="nucleotide sequence ID" value="NZ_CABOGR010000023.1"/>
</dbReference>
<dbReference type="InterPro" id="IPR012944">
    <property type="entry name" value="SusD_RagB_dom"/>
</dbReference>
<sequence length="555" mass="63494">MKSNLYKSLLGTVIGASMLSLNSCTDLSETIYSELASEKYEFTDKDAAAMFAPVYSSLRSLYWGWNGYADVMDETSDLWTTPLRIGVGWGDLYIAMHEHNFHSQIDHLWTEWQYAYEGINACNKLLADKAVQEAETSVAQLRAYRALYYYILFDLFRNIPLDTTYDHPTGWQPEQAKPQEVWDFLITELNDIKDKCGDEVRMGEINNYAVHMILAKMYLNHNAWFNDHSDDSYYQKCIDELNQVLAGPFALAPNYSDNFKEDISTSPEIIFGIPFEYLYAGGNYYANKWMNEAGRATWGFTGWATGGSAALPQFLETYDPDDTRFTDCWIEGEQKDMNGNTIYVDGKPLNYTREIRSTDNPGCYPMEGARLVKYEIKTGDWGTSYDDVPFFRLADAMMMKAECLLRLGGYNGETEEDAARLVTQVRARAFKDNPEKATRTVAQLKGGSVYKYGHRENTAKQDEPDNWVTTEEGGADIILGGLLDDLAWEFVAEHHRRQDLIRFRMTNGQNVFNGKSWFCKDRKEDVNDNHCDIFPIHKTFLEGNLKLKQNPGYGG</sequence>
<evidence type="ECO:0000256" key="1">
    <source>
        <dbReference type="ARBA" id="ARBA00004442"/>
    </source>
</evidence>
<keyword evidence="9" id="KW-1185">Reference proteome</keyword>
<organism evidence="7 9">
    <name type="scientific">Phocaeicola plebeius</name>
    <dbReference type="NCBI Taxonomy" id="310297"/>
    <lineage>
        <taxon>Bacteria</taxon>
        <taxon>Pseudomonadati</taxon>
        <taxon>Bacteroidota</taxon>
        <taxon>Bacteroidia</taxon>
        <taxon>Bacteroidales</taxon>
        <taxon>Bacteroidaceae</taxon>
        <taxon>Phocaeicola</taxon>
    </lineage>
</organism>
<comment type="caution">
    <text evidence="7">The sequence shown here is derived from an EMBL/GenBank/DDBJ whole genome shotgun (WGS) entry which is preliminary data.</text>
</comment>
<evidence type="ECO:0000256" key="3">
    <source>
        <dbReference type="ARBA" id="ARBA00022729"/>
    </source>
</evidence>
<evidence type="ECO:0000313" key="7">
    <source>
        <dbReference type="EMBL" id="RGK53359.1"/>
    </source>
</evidence>
<dbReference type="EMBL" id="QRHQ01000028">
    <property type="protein sequence ID" value="RHF88267.1"/>
    <property type="molecule type" value="Genomic_DNA"/>
</dbReference>
<dbReference type="SUPFAM" id="SSF48452">
    <property type="entry name" value="TPR-like"/>
    <property type="match status" value="1"/>
</dbReference>
<keyword evidence="3" id="KW-0732">Signal</keyword>
<keyword evidence="5" id="KW-0998">Cell outer membrane</keyword>
<comment type="similarity">
    <text evidence="2">Belongs to the SusD family.</text>
</comment>
<dbReference type="Proteomes" id="UP000283485">
    <property type="component" value="Unassembled WGS sequence"/>
</dbReference>
<evidence type="ECO:0000256" key="4">
    <source>
        <dbReference type="ARBA" id="ARBA00023136"/>
    </source>
</evidence>
<evidence type="ECO:0000313" key="9">
    <source>
        <dbReference type="Proteomes" id="UP000260862"/>
    </source>
</evidence>
<dbReference type="Pfam" id="PF07980">
    <property type="entry name" value="SusD_RagB"/>
    <property type="match status" value="1"/>
</dbReference>
<protein>
    <submittedName>
        <fullName evidence="7">RagB/SusD family nutrient uptake outer membrane protein</fullName>
    </submittedName>
</protein>
<evidence type="ECO:0000313" key="8">
    <source>
        <dbReference type="EMBL" id="RHF88267.1"/>
    </source>
</evidence>
<dbReference type="EMBL" id="QSQT01000023">
    <property type="protein sequence ID" value="RGK53359.1"/>
    <property type="molecule type" value="Genomic_DNA"/>
</dbReference>
<evidence type="ECO:0000256" key="2">
    <source>
        <dbReference type="ARBA" id="ARBA00006275"/>
    </source>
</evidence>
<dbReference type="Gene3D" id="1.25.40.390">
    <property type="match status" value="1"/>
</dbReference>
<dbReference type="Proteomes" id="UP000260862">
    <property type="component" value="Unassembled WGS sequence"/>
</dbReference>
<comment type="subcellular location">
    <subcellularLocation>
        <location evidence="1">Cell outer membrane</location>
    </subcellularLocation>
</comment>
<dbReference type="GO" id="GO:0009279">
    <property type="term" value="C:cell outer membrane"/>
    <property type="evidence" value="ECO:0007669"/>
    <property type="project" value="UniProtKB-SubCell"/>
</dbReference>
<accession>A0A3E4MUE2</accession>
<dbReference type="AlphaFoldDB" id="A0A3E4MUE2"/>